<feature type="coiled-coil region" evidence="1">
    <location>
        <begin position="54"/>
        <end position="81"/>
    </location>
</feature>
<name>A0ABN0Y928_9CAUL</name>
<comment type="caution">
    <text evidence="2">The sequence shown here is derived from an EMBL/GenBank/DDBJ whole genome shotgun (WGS) entry which is preliminary data.</text>
</comment>
<evidence type="ECO:0008006" key="4">
    <source>
        <dbReference type="Google" id="ProtNLM"/>
    </source>
</evidence>
<keyword evidence="3" id="KW-1185">Reference proteome</keyword>
<dbReference type="EMBL" id="BAAAEJ010000005">
    <property type="protein sequence ID" value="GAA0387172.1"/>
    <property type="molecule type" value="Genomic_DNA"/>
</dbReference>
<reference evidence="2 3" key="1">
    <citation type="journal article" date="2019" name="Int. J. Syst. Evol. Microbiol.">
        <title>The Global Catalogue of Microorganisms (GCM) 10K type strain sequencing project: providing services to taxonomists for standard genome sequencing and annotation.</title>
        <authorList>
            <consortium name="The Broad Institute Genomics Platform"/>
            <consortium name="The Broad Institute Genome Sequencing Center for Infectious Disease"/>
            <person name="Wu L."/>
            <person name="Ma J."/>
        </authorList>
    </citation>
    <scope>NUCLEOTIDE SEQUENCE [LARGE SCALE GENOMIC DNA]</scope>
    <source>
        <strain evidence="2 3">JCM 13476</strain>
    </source>
</reference>
<protein>
    <recommendedName>
        <fullName evidence="4">Chemotaxis protein CheE</fullName>
    </recommendedName>
</protein>
<keyword evidence="1" id="KW-0175">Coiled coil</keyword>
<sequence length="168" mass="18200">MKAPVKTTISSGTAVGEGEGATAVKVVSSLSKKMAEPGGLTVAAIERRSHERLLSHKHDAMQSVERAVSELEQRTAGALAEPDPELYRITSQMLDLAGFFDTGPLYDAGYSLCDLLDVMQSKGRWSPDAVRVHVRALRMILGDNFQMTPHSTSLLEGLRAVLEHARKA</sequence>
<organism evidence="2 3">
    <name type="scientific">Brevundimonas terrae</name>
    <dbReference type="NCBI Taxonomy" id="363631"/>
    <lineage>
        <taxon>Bacteria</taxon>
        <taxon>Pseudomonadati</taxon>
        <taxon>Pseudomonadota</taxon>
        <taxon>Alphaproteobacteria</taxon>
        <taxon>Caulobacterales</taxon>
        <taxon>Caulobacteraceae</taxon>
        <taxon>Brevundimonas</taxon>
    </lineage>
</organism>
<gene>
    <name evidence="2" type="ORF">GCM10009093_12450</name>
</gene>
<proteinExistence type="predicted"/>
<evidence type="ECO:0000256" key="1">
    <source>
        <dbReference type="SAM" id="Coils"/>
    </source>
</evidence>
<dbReference type="RefSeq" id="WP_167178675.1">
    <property type="nucleotide sequence ID" value="NZ_BAAAEJ010000005.1"/>
</dbReference>
<evidence type="ECO:0000313" key="2">
    <source>
        <dbReference type="EMBL" id="GAA0387172.1"/>
    </source>
</evidence>
<evidence type="ECO:0000313" key="3">
    <source>
        <dbReference type="Proteomes" id="UP001500791"/>
    </source>
</evidence>
<accession>A0ABN0Y928</accession>
<dbReference type="Proteomes" id="UP001500791">
    <property type="component" value="Unassembled WGS sequence"/>
</dbReference>